<dbReference type="EMBL" id="BAABDQ010000074">
    <property type="protein sequence ID" value="GAA3624555.1"/>
    <property type="molecule type" value="Genomic_DNA"/>
</dbReference>
<proteinExistence type="predicted"/>
<feature type="transmembrane region" description="Helical" evidence="1">
    <location>
        <begin position="132"/>
        <end position="152"/>
    </location>
</feature>
<organism evidence="2 3">
    <name type="scientific">Nonomuraea rosea</name>
    <dbReference type="NCBI Taxonomy" id="638574"/>
    <lineage>
        <taxon>Bacteria</taxon>
        <taxon>Bacillati</taxon>
        <taxon>Actinomycetota</taxon>
        <taxon>Actinomycetes</taxon>
        <taxon>Streptosporangiales</taxon>
        <taxon>Streptosporangiaceae</taxon>
        <taxon>Nonomuraea</taxon>
    </lineage>
</organism>
<keyword evidence="3" id="KW-1185">Reference proteome</keyword>
<feature type="transmembrane region" description="Helical" evidence="1">
    <location>
        <begin position="92"/>
        <end position="111"/>
    </location>
</feature>
<keyword evidence="1" id="KW-1133">Transmembrane helix</keyword>
<dbReference type="RefSeq" id="WP_345580328.1">
    <property type="nucleotide sequence ID" value="NZ_BAABDQ010000074.1"/>
</dbReference>
<gene>
    <name evidence="2" type="ORF">GCM10022419_132690</name>
</gene>
<keyword evidence="1" id="KW-0472">Membrane</keyword>
<feature type="transmembrane region" description="Helical" evidence="1">
    <location>
        <begin position="372"/>
        <end position="390"/>
    </location>
</feature>
<name>A0ABP7A456_9ACTN</name>
<dbReference type="Proteomes" id="UP001500630">
    <property type="component" value="Unassembled WGS sequence"/>
</dbReference>
<comment type="caution">
    <text evidence="2">The sequence shown here is derived from an EMBL/GenBank/DDBJ whole genome shotgun (WGS) entry which is preliminary data.</text>
</comment>
<reference evidence="3" key="1">
    <citation type="journal article" date="2019" name="Int. J. Syst. Evol. Microbiol.">
        <title>The Global Catalogue of Microorganisms (GCM) 10K type strain sequencing project: providing services to taxonomists for standard genome sequencing and annotation.</title>
        <authorList>
            <consortium name="The Broad Institute Genomics Platform"/>
            <consortium name="The Broad Institute Genome Sequencing Center for Infectious Disease"/>
            <person name="Wu L."/>
            <person name="Ma J."/>
        </authorList>
    </citation>
    <scope>NUCLEOTIDE SEQUENCE [LARGE SCALE GENOMIC DNA]</scope>
    <source>
        <strain evidence="3">JCM 17326</strain>
    </source>
</reference>
<evidence type="ECO:0000313" key="3">
    <source>
        <dbReference type="Proteomes" id="UP001500630"/>
    </source>
</evidence>
<accession>A0ABP7A456</accession>
<feature type="transmembrane region" description="Helical" evidence="1">
    <location>
        <begin position="63"/>
        <end position="86"/>
    </location>
</feature>
<sequence length="435" mass="46758">MDGVTATLRTASASAQVQWTEATVSQLTCVERAEREFLAQQLGPVAYRVGADWVSRFAVRTTGFAACTGVVLAAVLGSVLWLTQVFAGHPAAATSSLAYLLIIVVITPVYWNQAGRIMSRLAWISPERRRRFLLLYPVALAVAALLYGIVSVSAFHSGVQPAGTALFYFQEFAAFCVVAALGTVIAHLVLAYAFASSLEPAGHAQTLDWAWALAITAVTSWWHGVRTPIDARGDRRFDPCLLRLLGCAAAVDRMGRAARRASPREARFVLRVLEMAAADVERYALDQVPLFDQATRRVARHDGAQVASFVRNAKASIARGIHSGDYTAIAVGLTGFILAWARSDGHGLLAMVEEAAPVERAPLWKRIAGRTWNAVLLGAAGMLLPLLPFYQHDQAAAAGVRYALLTAAVLSLATTGVPVWGTVEKHLERSLSGGR</sequence>
<keyword evidence="1" id="KW-0812">Transmembrane</keyword>
<evidence type="ECO:0000256" key="1">
    <source>
        <dbReference type="SAM" id="Phobius"/>
    </source>
</evidence>
<protein>
    <submittedName>
        <fullName evidence="2">Uncharacterized protein</fullName>
    </submittedName>
</protein>
<evidence type="ECO:0000313" key="2">
    <source>
        <dbReference type="EMBL" id="GAA3624555.1"/>
    </source>
</evidence>
<feature type="transmembrane region" description="Helical" evidence="1">
    <location>
        <begin position="172"/>
        <end position="195"/>
    </location>
</feature>
<feature type="transmembrane region" description="Helical" evidence="1">
    <location>
        <begin position="402"/>
        <end position="423"/>
    </location>
</feature>